<evidence type="ECO:0000256" key="1">
    <source>
        <dbReference type="SAM" id="MobiDB-lite"/>
    </source>
</evidence>
<keyword evidence="3" id="KW-1185">Reference proteome</keyword>
<comment type="caution">
    <text evidence="2">The sequence shown here is derived from an EMBL/GenBank/DDBJ whole genome shotgun (WGS) entry which is preliminary data.</text>
</comment>
<dbReference type="RefSeq" id="WP_355402548.1">
    <property type="nucleotide sequence ID" value="NZ_JBEGHN010000001.1"/>
</dbReference>
<dbReference type="EMBL" id="JBEXPZ010000058">
    <property type="protein sequence ID" value="MET9849783.1"/>
    <property type="molecule type" value="Genomic_DNA"/>
</dbReference>
<evidence type="ECO:0000313" key="3">
    <source>
        <dbReference type="Proteomes" id="UP001550210"/>
    </source>
</evidence>
<proteinExistence type="predicted"/>
<name>A0ABV2V7H1_9ACTN</name>
<evidence type="ECO:0000313" key="2">
    <source>
        <dbReference type="EMBL" id="MET9849783.1"/>
    </source>
</evidence>
<reference evidence="2 3" key="1">
    <citation type="submission" date="2024-06" db="EMBL/GenBank/DDBJ databases">
        <title>The Natural Products Discovery Center: Release of the First 8490 Sequenced Strains for Exploring Actinobacteria Biosynthetic Diversity.</title>
        <authorList>
            <person name="Kalkreuter E."/>
            <person name="Kautsar S.A."/>
            <person name="Yang D."/>
            <person name="Bader C.D."/>
            <person name="Teijaro C.N."/>
            <person name="Fluegel L."/>
            <person name="Davis C.M."/>
            <person name="Simpson J.R."/>
            <person name="Lauterbach L."/>
            <person name="Steele A.D."/>
            <person name="Gui C."/>
            <person name="Meng S."/>
            <person name="Li G."/>
            <person name="Viehrig K."/>
            <person name="Ye F."/>
            <person name="Su P."/>
            <person name="Kiefer A.F."/>
            <person name="Nichols A."/>
            <person name="Cepeda A.J."/>
            <person name="Yan W."/>
            <person name="Fan B."/>
            <person name="Jiang Y."/>
            <person name="Adhikari A."/>
            <person name="Zheng C.-J."/>
            <person name="Schuster L."/>
            <person name="Cowan T.M."/>
            <person name="Smanski M.J."/>
            <person name="Chevrette M.G."/>
            <person name="De Carvalho L.P.S."/>
            <person name="Shen B."/>
        </authorList>
    </citation>
    <scope>NUCLEOTIDE SEQUENCE [LARGE SCALE GENOMIC DNA]</scope>
    <source>
        <strain evidence="2 3">NPDC006434</strain>
    </source>
</reference>
<protein>
    <submittedName>
        <fullName evidence="2">Uncharacterized protein</fullName>
    </submittedName>
</protein>
<dbReference type="Proteomes" id="UP001550210">
    <property type="component" value="Unassembled WGS sequence"/>
</dbReference>
<sequence length="59" mass="6202">MHELIGGDSMTARKAGRAGQPAAPSGTTCDYALAEGFGSVFRFCFNGAKPARNIEIRTP</sequence>
<gene>
    <name evidence="2" type="ORF">ABZZ21_35625</name>
</gene>
<organism evidence="2 3">
    <name type="scientific">Streptomyces ossamyceticus</name>
    <dbReference type="NCBI Taxonomy" id="249581"/>
    <lineage>
        <taxon>Bacteria</taxon>
        <taxon>Bacillati</taxon>
        <taxon>Actinomycetota</taxon>
        <taxon>Actinomycetes</taxon>
        <taxon>Kitasatosporales</taxon>
        <taxon>Streptomycetaceae</taxon>
        <taxon>Streptomyces</taxon>
    </lineage>
</organism>
<accession>A0ABV2V7H1</accession>
<feature type="region of interest" description="Disordered" evidence="1">
    <location>
        <begin position="1"/>
        <end position="25"/>
    </location>
</feature>